<comment type="caution">
    <text evidence="1">The sequence shown here is derived from an EMBL/GenBank/DDBJ whole genome shotgun (WGS) entry which is preliminary data.</text>
</comment>
<gene>
    <name evidence="1" type="ORF">JRO89_XS01G0080600</name>
</gene>
<name>A0ABQ8IIE7_9ROSI</name>
<sequence>MTIVNKMQIHNDKMENITIDEVEAEVEVEEAEKTMIVETNNNTISIMRINFKEKEEDAEAITQQLIDQSYQISSMLNATDVIDMAIIS</sequence>
<accession>A0ABQ8IIE7</accession>
<evidence type="ECO:0000313" key="1">
    <source>
        <dbReference type="EMBL" id="KAH7576484.1"/>
    </source>
</evidence>
<dbReference type="Proteomes" id="UP000827721">
    <property type="component" value="Unassembled WGS sequence"/>
</dbReference>
<proteinExistence type="predicted"/>
<evidence type="ECO:0000313" key="2">
    <source>
        <dbReference type="Proteomes" id="UP000827721"/>
    </source>
</evidence>
<protein>
    <submittedName>
        <fullName evidence="1">Uncharacterized protein</fullName>
    </submittedName>
</protein>
<organism evidence="1 2">
    <name type="scientific">Xanthoceras sorbifolium</name>
    <dbReference type="NCBI Taxonomy" id="99658"/>
    <lineage>
        <taxon>Eukaryota</taxon>
        <taxon>Viridiplantae</taxon>
        <taxon>Streptophyta</taxon>
        <taxon>Embryophyta</taxon>
        <taxon>Tracheophyta</taxon>
        <taxon>Spermatophyta</taxon>
        <taxon>Magnoliopsida</taxon>
        <taxon>eudicotyledons</taxon>
        <taxon>Gunneridae</taxon>
        <taxon>Pentapetalae</taxon>
        <taxon>rosids</taxon>
        <taxon>malvids</taxon>
        <taxon>Sapindales</taxon>
        <taxon>Sapindaceae</taxon>
        <taxon>Xanthoceroideae</taxon>
        <taxon>Xanthoceras</taxon>
    </lineage>
</organism>
<dbReference type="EMBL" id="JAFEMO010000001">
    <property type="protein sequence ID" value="KAH7576484.1"/>
    <property type="molecule type" value="Genomic_DNA"/>
</dbReference>
<keyword evidence="2" id="KW-1185">Reference proteome</keyword>
<reference evidence="1 2" key="1">
    <citation type="submission" date="2021-02" db="EMBL/GenBank/DDBJ databases">
        <title>Plant Genome Project.</title>
        <authorList>
            <person name="Zhang R.-G."/>
        </authorList>
    </citation>
    <scope>NUCLEOTIDE SEQUENCE [LARGE SCALE GENOMIC DNA]</scope>
    <source>
        <tissue evidence="1">Leaves</tissue>
    </source>
</reference>